<dbReference type="GO" id="GO:0003676">
    <property type="term" value="F:nucleic acid binding"/>
    <property type="evidence" value="ECO:0007669"/>
    <property type="project" value="InterPro"/>
</dbReference>
<feature type="compositionally biased region" description="Polar residues" evidence="1">
    <location>
        <begin position="682"/>
        <end position="697"/>
    </location>
</feature>
<dbReference type="SUPFAM" id="SSF53098">
    <property type="entry name" value="Ribonuclease H-like"/>
    <property type="match status" value="1"/>
</dbReference>
<keyword evidence="4" id="KW-1185">Reference proteome</keyword>
<gene>
    <name evidence="3" type="ordered locus">Bphy_6966</name>
</gene>
<evidence type="ECO:0000313" key="3">
    <source>
        <dbReference type="EMBL" id="ACC75972.1"/>
    </source>
</evidence>
<dbReference type="AlphaFoldDB" id="B2JTR9"/>
<evidence type="ECO:0000256" key="1">
    <source>
        <dbReference type="SAM" id="MobiDB-lite"/>
    </source>
</evidence>
<feature type="region of interest" description="Disordered" evidence="1">
    <location>
        <begin position="144"/>
        <end position="175"/>
    </location>
</feature>
<dbReference type="Pfam" id="PF09299">
    <property type="entry name" value="Mu-transpos_C"/>
    <property type="match status" value="1"/>
</dbReference>
<proteinExistence type="predicted"/>
<dbReference type="GO" id="GO:0015074">
    <property type="term" value="P:DNA integration"/>
    <property type="evidence" value="ECO:0007669"/>
    <property type="project" value="InterPro"/>
</dbReference>
<keyword evidence="3" id="KW-0614">Plasmid</keyword>
<feature type="domain" description="Integrase catalytic" evidence="2">
    <location>
        <begin position="275"/>
        <end position="492"/>
    </location>
</feature>
<dbReference type="Proteomes" id="UP000001192">
    <property type="component" value="Plasmid pBPHY01"/>
</dbReference>
<dbReference type="Gene3D" id="3.30.420.10">
    <property type="entry name" value="Ribonuclease H-like superfamily/Ribonuclease H"/>
    <property type="match status" value="1"/>
</dbReference>
<dbReference type="InterPro" id="IPR001584">
    <property type="entry name" value="Integrase_cat-core"/>
</dbReference>
<name>B2JTR9_PARP8</name>
<feature type="compositionally biased region" description="Basic and acidic residues" evidence="1">
    <location>
        <begin position="157"/>
        <end position="172"/>
    </location>
</feature>
<accession>B2JTR9</accession>
<sequence length="728" mass="81964">MLLREANGNRTFRIVTPEDAGCYTMLYDIDDKNAWPLAEVTEAVQQRLRPEAPAEEKLVVELDDPWSPMLRPPRPKYDKVKLERDWQLIQPILRPPVAYRVMLPQYRNTILIEHAKLNRTTRQRLTRVLRRYWQRGLDRDALMDDKDKCGGKGKPKVFTDKKGGRRPKDERPGVPATATVRKMLEIAADWLFADRPSRTYQQALDRVAEYFGNVRKITDPLGRLVVVGVDRKVQPTVRQLQHFVLTHTSYAARRRAKLGVKGFDLTGRAFHGRADQHFPCPGHVVLDATIADIYLLSQFDRTTIVGRPTVYLAIDIYSRLIVGIYVGFEPPSWVAAMVLMCNVVTPKVAYCAQFGVEITEDQWPCHSMPTTLFGDKGEMMKIQGGQLLSSELGIRILNAPSGRPDAKSIVELRFNTIQRKWAAFAPGYVKKDFDERGARDYRLDAALTLYEFTQLMILAVIQHNSAPISDFPSTPDMAAEGTAPTPVELWNYGIQSASGNLRNDSISQIRRYVLPRDTATVTHKGIEFRKNFYQCPSAAKGDWLVKARERSWPVCVAYDPRDLGLIWLCEGGMFEECTRAGTNAPDIDPNGVSLVEWEVFQAKSNDNLSRAEDKHFPTRVRVTLASDQIVHNALQAKARAMKDAGIKKLSTDNIREASAREKALERMGAAGPNSDLFIRPASTATSRRTSQHKTNGAGTYKADEKGSTVLAQRGKAKTLDLLKRLGSK</sequence>
<dbReference type="KEGG" id="bph:Bphy_6966"/>
<feature type="region of interest" description="Disordered" evidence="1">
    <location>
        <begin position="671"/>
        <end position="705"/>
    </location>
</feature>
<evidence type="ECO:0000313" key="4">
    <source>
        <dbReference type="Proteomes" id="UP000001192"/>
    </source>
</evidence>
<protein>
    <recommendedName>
        <fullName evidence="2">Integrase catalytic domain-containing protein</fullName>
    </recommendedName>
</protein>
<dbReference type="EMBL" id="CP001045">
    <property type="protein sequence ID" value="ACC75972.1"/>
    <property type="molecule type" value="Genomic_DNA"/>
</dbReference>
<dbReference type="InterPro" id="IPR036397">
    <property type="entry name" value="RNaseH_sf"/>
</dbReference>
<geneLocation type="plasmid" evidence="3 4">
    <name>pBPHY01</name>
</geneLocation>
<organism evidence="3 4">
    <name type="scientific">Paraburkholderia phymatum (strain DSM 17167 / CIP 108236 / LMG 21445 / STM815)</name>
    <name type="common">Burkholderia phymatum</name>
    <dbReference type="NCBI Taxonomy" id="391038"/>
    <lineage>
        <taxon>Bacteria</taxon>
        <taxon>Pseudomonadati</taxon>
        <taxon>Pseudomonadota</taxon>
        <taxon>Betaproteobacteria</taxon>
        <taxon>Burkholderiales</taxon>
        <taxon>Burkholderiaceae</taxon>
        <taxon>Paraburkholderia</taxon>
    </lineage>
</organism>
<evidence type="ECO:0000259" key="2">
    <source>
        <dbReference type="PROSITE" id="PS50994"/>
    </source>
</evidence>
<dbReference type="InterPro" id="IPR015378">
    <property type="entry name" value="Transposase-like_Mu_C"/>
</dbReference>
<dbReference type="HOGENOM" id="CLU_019011_1_1_4"/>
<dbReference type="PROSITE" id="PS50994">
    <property type="entry name" value="INTEGRASE"/>
    <property type="match status" value="1"/>
</dbReference>
<dbReference type="InterPro" id="IPR012337">
    <property type="entry name" value="RNaseH-like_sf"/>
</dbReference>
<reference evidence="4" key="1">
    <citation type="journal article" date="2014" name="Stand. Genomic Sci.">
        <title>Complete genome sequence of Burkholderia phymatum STM815(T), a broad host range and efficient nitrogen-fixing symbiont of Mimosa species.</title>
        <authorList>
            <person name="Moulin L."/>
            <person name="Klonowska A."/>
            <person name="Caroline B."/>
            <person name="Booth K."/>
            <person name="Vriezen J.A."/>
            <person name="Melkonian R."/>
            <person name="James E.K."/>
            <person name="Young J.P."/>
            <person name="Bena G."/>
            <person name="Hauser L."/>
            <person name="Land M."/>
            <person name="Kyrpides N."/>
            <person name="Bruce D."/>
            <person name="Chain P."/>
            <person name="Copeland A."/>
            <person name="Pitluck S."/>
            <person name="Woyke T."/>
            <person name="Lizotte-Waniewski M."/>
            <person name="Bristow J."/>
            <person name="Riley M."/>
        </authorList>
    </citation>
    <scope>NUCLEOTIDE SEQUENCE [LARGE SCALE GENOMIC DNA]</scope>
    <source>
        <strain evidence="4">DSM 17167 / CIP 108236 / LMG 21445 / STM815</strain>
        <plasmid evidence="4">Plasmid pBPHY01</plasmid>
    </source>
</reference>